<sequence length="176" mass="19995">MIVQHQKEIVGYSITTNDAFQNCGKYIEEIYNKIKNEFKDLSKACYYFVCLEMFFNPKAPTHKYKVLIAPNTDNLPQIQGLKISTIKGGKYATMIHKGPYVNIAPKYKQLTEEIKNSNLHICGFPFEQYLNDPSIVKEEDLETLIAFPVSNHNMIRTVVIGGVLIAAVAVAFKLMK</sequence>
<dbReference type="SUPFAM" id="SSF55136">
    <property type="entry name" value="Probable bacterial effector-binding domain"/>
    <property type="match status" value="1"/>
</dbReference>
<gene>
    <name evidence="3" type="ORF">TPC1_17300</name>
</gene>
<name>A0A146K2P3_9EUKA</name>
<feature type="domain" description="AraC effector-binding" evidence="2">
    <location>
        <begin position="1"/>
        <end position="150"/>
    </location>
</feature>
<organism evidence="3">
    <name type="scientific">Trepomonas sp. PC1</name>
    <dbReference type="NCBI Taxonomy" id="1076344"/>
    <lineage>
        <taxon>Eukaryota</taxon>
        <taxon>Metamonada</taxon>
        <taxon>Diplomonadida</taxon>
        <taxon>Hexamitidae</taxon>
        <taxon>Hexamitinae</taxon>
        <taxon>Trepomonas</taxon>
    </lineage>
</organism>
<protein>
    <submittedName>
        <fullName evidence="3">Transcription activator effector binding</fullName>
    </submittedName>
</protein>
<evidence type="ECO:0000259" key="2">
    <source>
        <dbReference type="SMART" id="SM00871"/>
    </source>
</evidence>
<dbReference type="SMART" id="SM00871">
    <property type="entry name" value="AraC_E_bind"/>
    <property type="match status" value="1"/>
</dbReference>
<dbReference type="PANTHER" id="PTHR40055:SF1">
    <property type="entry name" value="TRANSCRIPTIONAL REGULATOR YGIV-RELATED"/>
    <property type="match status" value="1"/>
</dbReference>
<dbReference type="EMBL" id="GDID01005444">
    <property type="protein sequence ID" value="JAP91162.1"/>
    <property type="molecule type" value="Transcribed_RNA"/>
</dbReference>
<reference evidence="3" key="1">
    <citation type="submission" date="2015-07" db="EMBL/GenBank/DDBJ databases">
        <title>Adaptation to a free-living lifestyle via gene acquisitions in the diplomonad Trepomonas sp. PC1.</title>
        <authorList>
            <person name="Xu F."/>
            <person name="Jerlstrom-Hultqvist J."/>
            <person name="Kolisko M."/>
            <person name="Simpson A.G.B."/>
            <person name="Roger A.J."/>
            <person name="Svard S.G."/>
            <person name="Andersson J.O."/>
        </authorList>
    </citation>
    <scope>NUCLEOTIDE SEQUENCE</scope>
    <source>
        <strain evidence="3">PC1</strain>
    </source>
</reference>
<proteinExistence type="predicted"/>
<dbReference type="Gene3D" id="3.20.80.10">
    <property type="entry name" value="Regulatory factor, effector binding domain"/>
    <property type="match status" value="1"/>
</dbReference>
<dbReference type="AlphaFoldDB" id="A0A146K2P3"/>
<dbReference type="Pfam" id="PF06445">
    <property type="entry name" value="GyrI-like"/>
    <property type="match status" value="1"/>
</dbReference>
<evidence type="ECO:0000256" key="1">
    <source>
        <dbReference type="SAM" id="Phobius"/>
    </source>
</evidence>
<dbReference type="InterPro" id="IPR029442">
    <property type="entry name" value="GyrI-like"/>
</dbReference>
<evidence type="ECO:0000313" key="3">
    <source>
        <dbReference type="EMBL" id="JAP91162.1"/>
    </source>
</evidence>
<dbReference type="InterPro" id="IPR050908">
    <property type="entry name" value="SmbC-like"/>
</dbReference>
<keyword evidence="1" id="KW-0812">Transmembrane</keyword>
<dbReference type="InterPro" id="IPR011256">
    <property type="entry name" value="Reg_factor_effector_dom_sf"/>
</dbReference>
<dbReference type="InterPro" id="IPR010499">
    <property type="entry name" value="AraC_E-bd"/>
</dbReference>
<keyword evidence="1" id="KW-1133">Transmembrane helix</keyword>
<feature type="transmembrane region" description="Helical" evidence="1">
    <location>
        <begin position="154"/>
        <end position="175"/>
    </location>
</feature>
<accession>A0A146K2P3</accession>
<dbReference type="PANTHER" id="PTHR40055">
    <property type="entry name" value="TRANSCRIPTIONAL REGULATOR YGIV-RELATED"/>
    <property type="match status" value="1"/>
</dbReference>
<keyword evidence="1" id="KW-0472">Membrane</keyword>